<dbReference type="GeneID" id="3881010"/>
<accession>Q7SFM7</accession>
<comment type="pathway">
    <text evidence="1">Sulfur metabolism; hydrogen sulfide biosynthesis; sulfite from sulfate: step 3/3.</text>
</comment>
<evidence type="ECO:0000256" key="12">
    <source>
        <dbReference type="ARBA" id="ARBA00082553"/>
    </source>
</evidence>
<dbReference type="InterPro" id="IPR011800">
    <property type="entry name" value="PAPS_reductase_CysH"/>
</dbReference>
<dbReference type="FunFam" id="3.40.50.620:FF:000151">
    <property type="entry name" value="Phosphoadenosine phosphosulfate reductase"/>
    <property type="match status" value="1"/>
</dbReference>
<sequence length="398" mass="44638">MLVHRAHLIPGFSYKPLCSHFPKRGLLGLVSISCDSWLRDLSYRPSRSSSVVVRKWSSHTYTVTTHPSTTDTSPSLIHPSIHPSIFNMASEQNSQTSTRASSPKLDGKFDDNASVDSGFASANSSTANLPLISLTKPHLDHLNKQLENMEALDILRFCKILFPNLFQTTAFGLTGLVTLDMLSKLAKESPDAAPVDLIFLDTLYHFKETYALVDRVQERYPNIRLHVFKPADVSNVDEFEALYGEKLYETSEELYDWIAKVEPQNRAYQELKVAAVFTGRRRSQGGARGSIPVIELDEERGIVKINPLVNWSFQQVKAYIDEHQVPYNELLDKGYKSIGDWHSTSPVAAGEDERAGRWKGKNKTECGIHNKQSRYAQFLAENARKQAKGAAPVETVQA</sequence>
<dbReference type="InterPro" id="IPR004511">
    <property type="entry name" value="PAPS/APS_Rdtase"/>
</dbReference>
<gene>
    <name evidence="14" type="ORF">NCU02005</name>
</gene>
<feature type="domain" description="Phosphoadenosine phosphosulphate reductase" evidence="13">
    <location>
        <begin position="165"/>
        <end position="346"/>
    </location>
</feature>
<dbReference type="KEGG" id="ncr:NCU02005"/>
<keyword evidence="8" id="KW-0198">Cysteine biosynthesis</keyword>
<dbReference type="Gene3D" id="3.40.50.620">
    <property type="entry name" value="HUPs"/>
    <property type="match status" value="1"/>
</dbReference>
<evidence type="ECO:0000256" key="7">
    <source>
        <dbReference type="ARBA" id="ARBA00023167"/>
    </source>
</evidence>
<dbReference type="InterPro" id="IPR002500">
    <property type="entry name" value="PAPS_reduct_dom"/>
</dbReference>
<dbReference type="GO" id="GO:0009086">
    <property type="term" value="P:methionine biosynthetic process"/>
    <property type="evidence" value="ECO:0007669"/>
    <property type="project" value="UniProtKB-KW"/>
</dbReference>
<dbReference type="PaxDb" id="5141-EFNCRP00000001046"/>
<evidence type="ECO:0000256" key="1">
    <source>
        <dbReference type="ARBA" id="ARBA00004848"/>
    </source>
</evidence>
<dbReference type="Proteomes" id="UP000001805">
    <property type="component" value="Chromosome 1, Linkage Group I"/>
</dbReference>
<dbReference type="NCBIfam" id="TIGR02057">
    <property type="entry name" value="PAPS_reductase"/>
    <property type="match status" value="1"/>
</dbReference>
<name>Q7SFM7_NEUCR</name>
<comment type="catalytic activity">
    <reaction evidence="9">
        <text>[thioredoxin]-disulfide + sulfite + adenosine 3',5'-bisphosphate + 2 H(+) = [thioredoxin]-dithiol + 3'-phosphoadenylyl sulfate</text>
        <dbReference type="Rhea" id="RHEA:11724"/>
        <dbReference type="Rhea" id="RHEA-COMP:10698"/>
        <dbReference type="Rhea" id="RHEA-COMP:10700"/>
        <dbReference type="ChEBI" id="CHEBI:15378"/>
        <dbReference type="ChEBI" id="CHEBI:17359"/>
        <dbReference type="ChEBI" id="CHEBI:29950"/>
        <dbReference type="ChEBI" id="CHEBI:50058"/>
        <dbReference type="ChEBI" id="CHEBI:58339"/>
        <dbReference type="ChEBI" id="CHEBI:58343"/>
        <dbReference type="EC" id="1.8.4.8"/>
    </reaction>
</comment>
<evidence type="ECO:0000313" key="15">
    <source>
        <dbReference type="Proteomes" id="UP000001805"/>
    </source>
</evidence>
<evidence type="ECO:0000256" key="2">
    <source>
        <dbReference type="ARBA" id="ARBA00009732"/>
    </source>
</evidence>
<dbReference type="OrthoDB" id="7869097at2759"/>
<evidence type="ECO:0000256" key="5">
    <source>
        <dbReference type="ARBA" id="ARBA00022857"/>
    </source>
</evidence>
<evidence type="ECO:0000313" key="14">
    <source>
        <dbReference type="EMBL" id="EAA35634.2"/>
    </source>
</evidence>
<dbReference type="EC" id="1.8.4.8" evidence="3"/>
<evidence type="ECO:0000256" key="8">
    <source>
        <dbReference type="ARBA" id="ARBA00023192"/>
    </source>
</evidence>
<dbReference type="GO" id="GO:0019379">
    <property type="term" value="P:sulfate assimilation, phosphoadenylyl sulfate reduction by phosphoadenylyl-sulfate reductase (thioredoxin)"/>
    <property type="evidence" value="ECO:0000318"/>
    <property type="project" value="GO_Central"/>
</dbReference>
<protein>
    <recommendedName>
        <fullName evidence="3">phosphoadenylyl-sulfate reductase (thioredoxin)</fullName>
        <ecNumber evidence="3">1.8.4.8</ecNumber>
    </recommendedName>
    <alternativeName>
        <fullName evidence="10">3'-phosphoadenylylsulfate reductase</fullName>
    </alternativeName>
    <alternativeName>
        <fullName evidence="12">PAPS reductase, thioredoxin dependent</fullName>
    </alternativeName>
    <alternativeName>
        <fullName evidence="11">PAdoPS reductase</fullName>
    </alternativeName>
</protein>
<evidence type="ECO:0000256" key="3">
    <source>
        <dbReference type="ARBA" id="ARBA00013096"/>
    </source>
</evidence>
<keyword evidence="6" id="KW-0560">Oxidoreductase</keyword>
<evidence type="ECO:0000256" key="10">
    <source>
        <dbReference type="ARBA" id="ARBA00078053"/>
    </source>
</evidence>
<keyword evidence="4" id="KW-0028">Amino-acid biosynthesis</keyword>
<dbReference type="SMR" id="Q7SFM7"/>
<dbReference type="PANTHER" id="PTHR46509:SF1">
    <property type="entry name" value="PHOSPHOADENOSINE PHOSPHOSULFATE REDUCTASE"/>
    <property type="match status" value="1"/>
</dbReference>
<dbReference type="HOGENOM" id="CLU_044089_0_1_1"/>
<dbReference type="AlphaFoldDB" id="Q7SFM7"/>
<dbReference type="NCBIfam" id="TIGR00434">
    <property type="entry name" value="cysH"/>
    <property type="match status" value="1"/>
</dbReference>
<dbReference type="InParanoid" id="Q7SFM7"/>
<reference evidence="14 15" key="1">
    <citation type="journal article" date="2003" name="Nature">
        <title>The genome sequence of the filamentous fungus Neurospora crassa.</title>
        <authorList>
            <person name="Galagan J.E."/>
            <person name="Calvo S.E."/>
            <person name="Borkovich K.A."/>
            <person name="Selker E.U."/>
            <person name="Read N.D."/>
            <person name="Jaffe D."/>
            <person name="FitzHugh W."/>
            <person name="Ma L.J."/>
            <person name="Smirnov S."/>
            <person name="Purcell S."/>
            <person name="Rehman B."/>
            <person name="Elkins T."/>
            <person name="Engels R."/>
            <person name="Wang S."/>
            <person name="Nielsen C.B."/>
            <person name="Butler J."/>
            <person name="Endrizzi M."/>
            <person name="Qui D."/>
            <person name="Ianakiev P."/>
            <person name="Bell-Pedersen D."/>
            <person name="Nelson M.A."/>
            <person name="Werner-Washburne M."/>
            <person name="Selitrennikoff C.P."/>
            <person name="Kinsey J.A."/>
            <person name="Braun E.L."/>
            <person name="Zelter A."/>
            <person name="Schulte U."/>
            <person name="Kothe G.O."/>
            <person name="Jedd G."/>
            <person name="Mewes W."/>
            <person name="Staben C."/>
            <person name="Marcotte E."/>
            <person name="Greenberg D."/>
            <person name="Roy A."/>
            <person name="Foley K."/>
            <person name="Naylor J."/>
            <person name="Stange-Thomann N."/>
            <person name="Barrett R."/>
            <person name="Gnerre S."/>
            <person name="Kamal M."/>
            <person name="Kamvysselis M."/>
            <person name="Mauceli E."/>
            <person name="Bielke C."/>
            <person name="Rudd S."/>
            <person name="Frishman D."/>
            <person name="Krystofova S."/>
            <person name="Rasmussen C."/>
            <person name="Metzenberg R.L."/>
            <person name="Perkins D.D."/>
            <person name="Kroken S."/>
            <person name="Cogoni C."/>
            <person name="Macino G."/>
            <person name="Catcheside D."/>
            <person name="Li W."/>
            <person name="Pratt R.J."/>
            <person name="Osmani S.A."/>
            <person name="DeSouza C.P."/>
            <person name="Glass L."/>
            <person name="Orbach M.J."/>
            <person name="Berglund J.A."/>
            <person name="Voelker R."/>
            <person name="Yarden O."/>
            <person name="Plamann M."/>
            <person name="Seiler S."/>
            <person name="Dunlap J."/>
            <person name="Radford A."/>
            <person name="Aramayo R."/>
            <person name="Natvig D.O."/>
            <person name="Alex L.A."/>
            <person name="Mannhaupt G."/>
            <person name="Ebbole D.J."/>
            <person name="Freitag M."/>
            <person name="Paulsen I."/>
            <person name="Sachs M.S."/>
            <person name="Lander E.S."/>
            <person name="Nusbaum C."/>
            <person name="Birren B."/>
        </authorList>
    </citation>
    <scope>NUCLEOTIDE SEQUENCE [LARGE SCALE GENOMIC DNA]</scope>
    <source>
        <strain evidence="15">ATCC 24698 / 74-OR23-1A / CBS 708.71 / DSM 1257 / FGSC 987</strain>
    </source>
</reference>
<evidence type="ECO:0000256" key="11">
    <source>
        <dbReference type="ARBA" id="ARBA00082472"/>
    </source>
</evidence>
<dbReference type="VEuPathDB" id="FungiDB:NCU02005"/>
<evidence type="ECO:0000256" key="9">
    <source>
        <dbReference type="ARBA" id="ARBA00052536"/>
    </source>
</evidence>
<dbReference type="GO" id="GO:0004604">
    <property type="term" value="F:phosphoadenylyl-sulfate reductase (thioredoxin) activity"/>
    <property type="evidence" value="ECO:0000318"/>
    <property type="project" value="GO_Central"/>
</dbReference>
<dbReference type="HAMAP" id="MF_00063">
    <property type="entry name" value="CysH"/>
    <property type="match status" value="1"/>
</dbReference>
<dbReference type="RefSeq" id="XP_964870.2">
    <property type="nucleotide sequence ID" value="XM_959777.3"/>
</dbReference>
<dbReference type="GO" id="GO:0019344">
    <property type="term" value="P:cysteine biosynthetic process"/>
    <property type="evidence" value="ECO:0007669"/>
    <property type="project" value="UniProtKB-KW"/>
</dbReference>
<dbReference type="InterPro" id="IPR014729">
    <property type="entry name" value="Rossmann-like_a/b/a_fold"/>
</dbReference>
<dbReference type="PANTHER" id="PTHR46509">
    <property type="entry name" value="PHOSPHOADENOSINE PHOSPHOSULFATE REDUCTASE"/>
    <property type="match status" value="1"/>
</dbReference>
<dbReference type="FunCoup" id="Q7SFM7">
    <property type="interactions" value="584"/>
</dbReference>
<evidence type="ECO:0000256" key="4">
    <source>
        <dbReference type="ARBA" id="ARBA00022605"/>
    </source>
</evidence>
<dbReference type="Pfam" id="PF01507">
    <property type="entry name" value="PAPS_reduct"/>
    <property type="match status" value="1"/>
</dbReference>
<keyword evidence="15" id="KW-1185">Reference proteome</keyword>
<dbReference type="SUPFAM" id="SSF52402">
    <property type="entry name" value="Adenine nucleotide alpha hydrolases-like"/>
    <property type="match status" value="1"/>
</dbReference>
<keyword evidence="7" id="KW-0486">Methionine biosynthesis</keyword>
<evidence type="ECO:0000259" key="13">
    <source>
        <dbReference type="Pfam" id="PF01507"/>
    </source>
</evidence>
<keyword evidence="5" id="KW-0521">NADP</keyword>
<comment type="similarity">
    <text evidence="2">Belongs to the PAPS reductase family. CysH subfamily.</text>
</comment>
<dbReference type="NCBIfam" id="NF002537">
    <property type="entry name" value="PRK02090.1"/>
    <property type="match status" value="1"/>
</dbReference>
<dbReference type="STRING" id="367110.Q7SFM7"/>
<dbReference type="CDD" id="cd23945">
    <property type="entry name" value="PAPS_reductase"/>
    <property type="match status" value="1"/>
</dbReference>
<proteinExistence type="inferred from homology"/>
<dbReference type="EMBL" id="CM002236">
    <property type="protein sequence ID" value="EAA35634.2"/>
    <property type="molecule type" value="Genomic_DNA"/>
</dbReference>
<evidence type="ECO:0000256" key="6">
    <source>
        <dbReference type="ARBA" id="ARBA00023002"/>
    </source>
</evidence>
<organism evidence="14 15">
    <name type="scientific">Neurospora crassa (strain ATCC 24698 / 74-OR23-1A / CBS 708.71 / DSM 1257 / FGSC 987)</name>
    <dbReference type="NCBI Taxonomy" id="367110"/>
    <lineage>
        <taxon>Eukaryota</taxon>
        <taxon>Fungi</taxon>
        <taxon>Dikarya</taxon>
        <taxon>Ascomycota</taxon>
        <taxon>Pezizomycotina</taxon>
        <taxon>Sordariomycetes</taxon>
        <taxon>Sordariomycetidae</taxon>
        <taxon>Sordariales</taxon>
        <taxon>Sordariaceae</taxon>
        <taxon>Neurospora</taxon>
    </lineage>
</organism>